<evidence type="ECO:0000256" key="6">
    <source>
        <dbReference type="ARBA" id="ARBA00022729"/>
    </source>
</evidence>
<dbReference type="Gene3D" id="3.40.50.1820">
    <property type="entry name" value="alpha/beta hydrolase"/>
    <property type="match status" value="1"/>
</dbReference>
<dbReference type="InterPro" id="IPR042269">
    <property type="entry name" value="Ser_carbopepase_S28_SKS"/>
</dbReference>
<evidence type="ECO:0000256" key="10">
    <source>
        <dbReference type="ARBA" id="ARBA00023180"/>
    </source>
</evidence>
<feature type="signal peptide" evidence="18">
    <location>
        <begin position="1"/>
        <end position="17"/>
    </location>
</feature>
<sequence length="470" mass="53468">MYSYLFFILYLLKFVSADTNEIVYQTKYFDAPLDHFNFRVTDTFKLRYLINDTYWRPHDGAPIFFYTGNEGDIHMFANNTGFVWETAPQFHALIVFAEHRYYGESMPFGNLSFTDPKYSGYLSSQQALADFVSLIKYLKDSYKVPFNRNPVIAFGGSYGGMLSAWMRMKYPSVIQGALASSAPIWQFTGMVPCDAFNRVTSSAYTTESVQCAVSIKKSWGYFDQLGSSDDGLKWLTDTFKLCSPLKDVKELKDWLNEVFVNLAMTNYPYPTDFLATLPANPVKAACKHLMNSNVKREQLLNNLFSAISIYFNGTGSAHCLDLNKSADDGLGTLGWDFQSCTEMVMPMCDSGTTDMFEKSDWNIKEVSDECFKKFKVRPDPGLAELEYGGKNIHWATNIIFSNGLLDPWSSGGVLKNMSSSAVAVVIPESAHHLDLRFTNEADPISVRRARKFYKKTFLAWIKQHNEQRLY</sequence>
<keyword evidence="4" id="KW-0121">Carboxypeptidase</keyword>
<dbReference type="InterPro" id="IPR008758">
    <property type="entry name" value="Peptidase_S28"/>
</dbReference>
<comment type="subcellular location">
    <subcellularLocation>
        <location evidence="1">Lysosome</location>
    </subcellularLocation>
</comment>
<dbReference type="AlphaFoldDB" id="A0A9P0HFD2"/>
<keyword evidence="9" id="KW-1015">Disulfide bond</keyword>
<dbReference type="SUPFAM" id="SSF53474">
    <property type="entry name" value="alpha/beta-Hydrolases"/>
    <property type="match status" value="1"/>
</dbReference>
<comment type="catalytic activity">
    <reaction evidence="12">
        <text>Cleavage of a -Pro-|-Xaa bond to release a C-terminal amino acid.</text>
        <dbReference type="EC" id="3.4.16.2"/>
    </reaction>
</comment>
<dbReference type="FunFam" id="1.20.120.980:FF:000002">
    <property type="entry name" value="lysosomal Pro-X carboxypeptidase"/>
    <property type="match status" value="1"/>
</dbReference>
<feature type="chain" id="PRO_5040503820" description="Lysosomal Pro-X carboxypeptidase" evidence="18">
    <location>
        <begin position="18"/>
        <end position="470"/>
    </location>
</feature>
<comment type="subunit">
    <text evidence="3">Homodimer.</text>
</comment>
<dbReference type="Gene3D" id="1.20.120.980">
    <property type="entry name" value="Serine carboxypeptidase S28, SKS domain"/>
    <property type="match status" value="1"/>
</dbReference>
<comment type="function">
    <text evidence="13">Cleaves C-terminal amino acids linked to proline in peptides such as angiotensin II, III and des-Arg9-bradykinin. This cleavage occurs at acidic pH, but enzymatic activity is retained with some substrates at neutral pH.</text>
</comment>
<keyword evidence="7" id="KW-0378">Hydrolase</keyword>
<dbReference type="PANTHER" id="PTHR11010:SF38">
    <property type="entry name" value="LYSOSOMAL PRO-X CARBOXYPEPTIDASE"/>
    <property type="match status" value="1"/>
</dbReference>
<comment type="similarity">
    <text evidence="2">Belongs to the peptidase S28 family.</text>
</comment>
<evidence type="ECO:0000256" key="2">
    <source>
        <dbReference type="ARBA" id="ARBA00011079"/>
    </source>
</evidence>
<dbReference type="GO" id="GO:0006508">
    <property type="term" value="P:proteolysis"/>
    <property type="evidence" value="ECO:0007669"/>
    <property type="project" value="UniProtKB-KW"/>
</dbReference>
<dbReference type="InterPro" id="IPR029058">
    <property type="entry name" value="AB_hydrolase_fold"/>
</dbReference>
<evidence type="ECO:0000256" key="16">
    <source>
        <dbReference type="ARBA" id="ARBA00076475"/>
    </source>
</evidence>
<accession>A0A9P0HFD2</accession>
<keyword evidence="8" id="KW-0865">Zymogen</keyword>
<dbReference type="GO" id="GO:0008239">
    <property type="term" value="F:dipeptidyl-peptidase activity"/>
    <property type="evidence" value="ECO:0007669"/>
    <property type="project" value="TreeGrafter"/>
</dbReference>
<protein>
    <recommendedName>
        <fullName evidence="15">Lysosomal Pro-X carboxypeptidase</fullName>
        <ecNumber evidence="14">3.4.16.2</ecNumber>
    </recommendedName>
    <alternativeName>
        <fullName evidence="17">Proline carboxypeptidase</fullName>
    </alternativeName>
    <alternativeName>
        <fullName evidence="16">Prolylcarboxypeptidase</fullName>
    </alternativeName>
</protein>
<keyword evidence="10" id="KW-0325">Glycoprotein</keyword>
<dbReference type="EMBL" id="OV725081">
    <property type="protein sequence ID" value="CAH1401398.1"/>
    <property type="molecule type" value="Genomic_DNA"/>
</dbReference>
<evidence type="ECO:0000256" key="12">
    <source>
        <dbReference type="ARBA" id="ARBA00052013"/>
    </source>
</evidence>
<evidence type="ECO:0000256" key="7">
    <source>
        <dbReference type="ARBA" id="ARBA00022801"/>
    </source>
</evidence>
<evidence type="ECO:0000256" key="5">
    <source>
        <dbReference type="ARBA" id="ARBA00022670"/>
    </source>
</evidence>
<evidence type="ECO:0000256" key="14">
    <source>
        <dbReference type="ARBA" id="ARBA00066456"/>
    </source>
</evidence>
<keyword evidence="20" id="KW-1185">Reference proteome</keyword>
<evidence type="ECO:0000256" key="17">
    <source>
        <dbReference type="ARBA" id="ARBA00076608"/>
    </source>
</evidence>
<gene>
    <name evidence="19" type="ORF">NEZAVI_LOCUS10428</name>
</gene>
<dbReference type="Pfam" id="PF05577">
    <property type="entry name" value="Peptidase_S28"/>
    <property type="match status" value="1"/>
</dbReference>
<evidence type="ECO:0000256" key="15">
    <source>
        <dbReference type="ARBA" id="ARBA00073691"/>
    </source>
</evidence>
<dbReference type="PANTHER" id="PTHR11010">
    <property type="entry name" value="PROTEASE S28 PRO-X CARBOXYPEPTIDASE-RELATED"/>
    <property type="match status" value="1"/>
</dbReference>
<evidence type="ECO:0000256" key="13">
    <source>
        <dbReference type="ARBA" id="ARBA00059701"/>
    </source>
</evidence>
<keyword evidence="5" id="KW-0645">Protease</keyword>
<evidence type="ECO:0000256" key="18">
    <source>
        <dbReference type="SAM" id="SignalP"/>
    </source>
</evidence>
<evidence type="ECO:0000256" key="8">
    <source>
        <dbReference type="ARBA" id="ARBA00023145"/>
    </source>
</evidence>
<evidence type="ECO:0000256" key="3">
    <source>
        <dbReference type="ARBA" id="ARBA00011738"/>
    </source>
</evidence>
<name>A0A9P0HFD2_NEZVI</name>
<dbReference type="OrthoDB" id="2130629at2759"/>
<reference evidence="19" key="1">
    <citation type="submission" date="2022-01" db="EMBL/GenBank/DDBJ databases">
        <authorList>
            <person name="King R."/>
        </authorList>
    </citation>
    <scope>NUCLEOTIDE SEQUENCE</scope>
</reference>
<evidence type="ECO:0000313" key="20">
    <source>
        <dbReference type="Proteomes" id="UP001152798"/>
    </source>
</evidence>
<proteinExistence type="inferred from homology"/>
<evidence type="ECO:0000256" key="1">
    <source>
        <dbReference type="ARBA" id="ARBA00004371"/>
    </source>
</evidence>
<dbReference type="Proteomes" id="UP001152798">
    <property type="component" value="Chromosome 5"/>
</dbReference>
<keyword evidence="11" id="KW-0458">Lysosome</keyword>
<evidence type="ECO:0000256" key="9">
    <source>
        <dbReference type="ARBA" id="ARBA00023157"/>
    </source>
</evidence>
<organism evidence="19 20">
    <name type="scientific">Nezara viridula</name>
    <name type="common">Southern green stink bug</name>
    <name type="synonym">Cimex viridulus</name>
    <dbReference type="NCBI Taxonomy" id="85310"/>
    <lineage>
        <taxon>Eukaryota</taxon>
        <taxon>Metazoa</taxon>
        <taxon>Ecdysozoa</taxon>
        <taxon>Arthropoda</taxon>
        <taxon>Hexapoda</taxon>
        <taxon>Insecta</taxon>
        <taxon>Pterygota</taxon>
        <taxon>Neoptera</taxon>
        <taxon>Paraneoptera</taxon>
        <taxon>Hemiptera</taxon>
        <taxon>Heteroptera</taxon>
        <taxon>Panheteroptera</taxon>
        <taxon>Pentatomomorpha</taxon>
        <taxon>Pentatomoidea</taxon>
        <taxon>Pentatomidae</taxon>
        <taxon>Pentatominae</taxon>
        <taxon>Nezara</taxon>
    </lineage>
</organism>
<dbReference type="GO" id="GO:0004185">
    <property type="term" value="F:serine-type carboxypeptidase activity"/>
    <property type="evidence" value="ECO:0007669"/>
    <property type="project" value="UniProtKB-EC"/>
</dbReference>
<evidence type="ECO:0000313" key="19">
    <source>
        <dbReference type="EMBL" id="CAH1401398.1"/>
    </source>
</evidence>
<evidence type="ECO:0000256" key="4">
    <source>
        <dbReference type="ARBA" id="ARBA00022645"/>
    </source>
</evidence>
<dbReference type="EC" id="3.4.16.2" evidence="14"/>
<dbReference type="GO" id="GO:0005764">
    <property type="term" value="C:lysosome"/>
    <property type="evidence" value="ECO:0007669"/>
    <property type="project" value="UniProtKB-SubCell"/>
</dbReference>
<keyword evidence="6 18" id="KW-0732">Signal</keyword>
<evidence type="ECO:0000256" key="11">
    <source>
        <dbReference type="ARBA" id="ARBA00023228"/>
    </source>
</evidence>